<feature type="domain" description="Chitin-binding type-4" evidence="5">
    <location>
        <begin position="38"/>
        <end position="275"/>
    </location>
</feature>
<dbReference type="Gene3D" id="2.70.50.50">
    <property type="entry name" value="chitin-binding protein cbp21"/>
    <property type="match status" value="1"/>
</dbReference>
<organism evidence="6 7">
    <name type="scientific">Cavenderia fasciculata</name>
    <name type="common">Slime mold</name>
    <name type="synonym">Dictyostelium fasciculatum</name>
    <dbReference type="NCBI Taxonomy" id="261658"/>
    <lineage>
        <taxon>Eukaryota</taxon>
        <taxon>Amoebozoa</taxon>
        <taxon>Evosea</taxon>
        <taxon>Eumycetozoa</taxon>
        <taxon>Dictyostelia</taxon>
        <taxon>Acytosteliales</taxon>
        <taxon>Cavenderiaceae</taxon>
        <taxon>Cavenderia</taxon>
    </lineage>
</organism>
<name>F4PS75_CACFS</name>
<dbReference type="AlphaFoldDB" id="F4PS75"/>
<evidence type="ECO:0000313" key="7">
    <source>
        <dbReference type="Proteomes" id="UP000007797"/>
    </source>
</evidence>
<dbReference type="InterPro" id="IPR051024">
    <property type="entry name" value="GlcNAc_Chitin_IntDeg"/>
</dbReference>
<keyword evidence="3" id="KW-0472">Membrane</keyword>
<evidence type="ECO:0000256" key="1">
    <source>
        <dbReference type="ARBA" id="ARBA00022729"/>
    </source>
</evidence>
<reference evidence="7" key="1">
    <citation type="journal article" date="2011" name="Genome Res.">
        <title>Phylogeny-wide analysis of social amoeba genomes highlights ancient origins for complex intercellular communication.</title>
        <authorList>
            <person name="Heidel A.J."/>
            <person name="Lawal H.M."/>
            <person name="Felder M."/>
            <person name="Schilde C."/>
            <person name="Helps N.R."/>
            <person name="Tunggal B."/>
            <person name="Rivero F."/>
            <person name="John U."/>
            <person name="Schleicher M."/>
            <person name="Eichinger L."/>
            <person name="Platzer M."/>
            <person name="Noegel A.A."/>
            <person name="Schaap P."/>
            <person name="Gloeckner G."/>
        </authorList>
    </citation>
    <scope>NUCLEOTIDE SEQUENCE [LARGE SCALE GENOMIC DNA]</scope>
    <source>
        <strain evidence="7">SH3</strain>
    </source>
</reference>
<accession>F4PS75</accession>
<feature type="chain" id="PRO_5003313285" description="Chitin-binding type-4 domain-containing protein" evidence="4">
    <location>
        <begin position="23"/>
        <end position="415"/>
    </location>
</feature>
<keyword evidence="7" id="KW-1185">Reference proteome</keyword>
<dbReference type="KEGG" id="dfa:DFA_01344"/>
<dbReference type="Proteomes" id="UP000007797">
    <property type="component" value="Unassembled WGS sequence"/>
</dbReference>
<sequence length="415" mass="47034">MNKLFYYYILFFICWFIKTTKSTTTTTTIATSPIGTVGYSLYPPTRQQLCYFSHNNKFEGEPNTVMDPACRDAYHHVAFQDQADFALGSIQFIHYTSYWWSPKQDENASTPLDYIRDGICSAGNQHYHGMDLIAKWSTVPITLRNSSYSFHKSKLLNNNIDTSLSQHNFVLEYCMDTRGTFNNVNWNIYISKTNHLGISSTNTNPVTMDHLLSLHNYTFENDRLDSPSDGCIGGGIIVRFPVTIPSSYHYKTDQNVVLVVVMHRGNSSWFSCSDITFLNYQDKDININNNNNKPTTTTTTKTIINPTNIPTINPTIISSIDIQPNNTSSNNNTLSSSSNYPSPSKLPKNNNNRIPTTTNQSKPTTTTPTFKNSKMVELLIYLLMGIIGILIIYIITSNICIFGNRQPRQRFIESA</sequence>
<protein>
    <recommendedName>
        <fullName evidence="5">Chitin-binding type-4 domain-containing protein</fullName>
    </recommendedName>
</protein>
<dbReference type="InterPro" id="IPR004302">
    <property type="entry name" value="Cellulose/chitin-bd_N"/>
</dbReference>
<feature type="signal peptide" evidence="4">
    <location>
        <begin position="1"/>
        <end position="22"/>
    </location>
</feature>
<feature type="compositionally biased region" description="Low complexity" evidence="2">
    <location>
        <begin position="324"/>
        <end position="369"/>
    </location>
</feature>
<evidence type="ECO:0000256" key="3">
    <source>
        <dbReference type="SAM" id="Phobius"/>
    </source>
</evidence>
<dbReference type="PANTHER" id="PTHR34823">
    <property type="entry name" value="GLCNAC-BINDING PROTEIN A"/>
    <property type="match status" value="1"/>
</dbReference>
<gene>
    <name evidence="6" type="ORF">DFA_01344</name>
</gene>
<dbReference type="GeneID" id="14872785"/>
<dbReference type="PANTHER" id="PTHR34823:SF1">
    <property type="entry name" value="CHITIN-BINDING TYPE-4 DOMAIN-CONTAINING PROTEIN"/>
    <property type="match status" value="1"/>
</dbReference>
<evidence type="ECO:0000256" key="4">
    <source>
        <dbReference type="SAM" id="SignalP"/>
    </source>
</evidence>
<dbReference type="RefSeq" id="XP_004359308.1">
    <property type="nucleotide sequence ID" value="XM_004359251.1"/>
</dbReference>
<dbReference type="EMBL" id="GL883010">
    <property type="protein sequence ID" value="EGG21458.1"/>
    <property type="molecule type" value="Genomic_DNA"/>
</dbReference>
<feature type="transmembrane region" description="Helical" evidence="3">
    <location>
        <begin position="378"/>
        <end position="402"/>
    </location>
</feature>
<keyword evidence="1 4" id="KW-0732">Signal</keyword>
<evidence type="ECO:0000313" key="6">
    <source>
        <dbReference type="EMBL" id="EGG21458.1"/>
    </source>
</evidence>
<keyword evidence="3" id="KW-1133">Transmembrane helix</keyword>
<feature type="region of interest" description="Disordered" evidence="2">
    <location>
        <begin position="320"/>
        <end position="369"/>
    </location>
</feature>
<evidence type="ECO:0000259" key="5">
    <source>
        <dbReference type="Pfam" id="PF03067"/>
    </source>
</evidence>
<dbReference type="Pfam" id="PF03067">
    <property type="entry name" value="LPMO_10"/>
    <property type="match status" value="1"/>
</dbReference>
<evidence type="ECO:0000256" key="2">
    <source>
        <dbReference type="SAM" id="MobiDB-lite"/>
    </source>
</evidence>
<keyword evidence="3" id="KW-0812">Transmembrane</keyword>
<proteinExistence type="predicted"/>